<feature type="compositionally biased region" description="Basic and acidic residues" evidence="2">
    <location>
        <begin position="62"/>
        <end position="80"/>
    </location>
</feature>
<protein>
    <submittedName>
        <fullName evidence="3">Uncharacterized protein</fullName>
    </submittedName>
</protein>
<name>A0A1D2MW81_ORCCI</name>
<reference evidence="3 4" key="1">
    <citation type="journal article" date="2016" name="Genome Biol. Evol.">
        <title>Gene Family Evolution Reflects Adaptation to Soil Environmental Stressors in the Genome of the Collembolan Orchesella cincta.</title>
        <authorList>
            <person name="Faddeeva-Vakhrusheva A."/>
            <person name="Derks M.F."/>
            <person name="Anvar S.Y."/>
            <person name="Agamennone V."/>
            <person name="Suring W."/>
            <person name="Smit S."/>
            <person name="van Straalen N.M."/>
            <person name="Roelofs D."/>
        </authorList>
    </citation>
    <scope>NUCLEOTIDE SEQUENCE [LARGE SCALE GENOMIC DNA]</scope>
    <source>
        <tissue evidence="3">Mixed pool</tissue>
    </source>
</reference>
<feature type="coiled-coil region" evidence="1">
    <location>
        <begin position="321"/>
        <end position="372"/>
    </location>
</feature>
<dbReference type="EMBL" id="LJIJ01000455">
    <property type="protein sequence ID" value="ODM97313.1"/>
    <property type="molecule type" value="Genomic_DNA"/>
</dbReference>
<feature type="region of interest" description="Disordered" evidence="2">
    <location>
        <begin position="51"/>
        <end position="126"/>
    </location>
</feature>
<dbReference type="Proteomes" id="UP000094527">
    <property type="component" value="Unassembled WGS sequence"/>
</dbReference>
<sequence>MNSSKYWRLNVHSENILCKYCHHFQFLSIMNHRLESKVNSDFLSLTMGDRVEQTTQKKSGLKRTESAKEPREWEKIREDQSLNQTQPSRLKRTSSGRGLGATGNVPRAATLGPRRGNTPSKTEAPQLPVPRFTAAQKLAILDRLENRNFIRGGGLEQFRDEFNLDGKSKGNACKQNLATAFATLDKPATGTKTGDGNEVEFEQAHWTTVEDNYSELPPYIKIVDKFLVMQYTTHRDLMRLADIKSNKMLTEILPPLKIASFLTKMNKLLSIIQKMMKQPGRDFDMLELFKPEFMVDQNGNTYVLHCDIRERPKVLEAFKKVPQMLERLNQLHDRLQEQKQKPMDCNTKLKEMKEKLDNLEKMLRELNMATKDQIDLMKKTNELKSSCDSSSDSLDGYFDGLSDASSPASLNP</sequence>
<proteinExistence type="predicted"/>
<keyword evidence="4" id="KW-1185">Reference proteome</keyword>
<evidence type="ECO:0000313" key="3">
    <source>
        <dbReference type="EMBL" id="ODM97313.1"/>
    </source>
</evidence>
<comment type="caution">
    <text evidence="3">The sequence shown here is derived from an EMBL/GenBank/DDBJ whole genome shotgun (WGS) entry which is preliminary data.</text>
</comment>
<evidence type="ECO:0000256" key="2">
    <source>
        <dbReference type="SAM" id="MobiDB-lite"/>
    </source>
</evidence>
<organism evidence="3 4">
    <name type="scientific">Orchesella cincta</name>
    <name type="common">Springtail</name>
    <name type="synonym">Podura cincta</name>
    <dbReference type="NCBI Taxonomy" id="48709"/>
    <lineage>
        <taxon>Eukaryota</taxon>
        <taxon>Metazoa</taxon>
        <taxon>Ecdysozoa</taxon>
        <taxon>Arthropoda</taxon>
        <taxon>Hexapoda</taxon>
        <taxon>Collembola</taxon>
        <taxon>Entomobryomorpha</taxon>
        <taxon>Entomobryoidea</taxon>
        <taxon>Orchesellidae</taxon>
        <taxon>Orchesellinae</taxon>
        <taxon>Orchesella</taxon>
    </lineage>
</organism>
<evidence type="ECO:0000256" key="1">
    <source>
        <dbReference type="SAM" id="Coils"/>
    </source>
</evidence>
<keyword evidence="1" id="KW-0175">Coiled coil</keyword>
<evidence type="ECO:0000313" key="4">
    <source>
        <dbReference type="Proteomes" id="UP000094527"/>
    </source>
</evidence>
<gene>
    <name evidence="3" type="ORF">Ocin01_09363</name>
</gene>
<accession>A0A1D2MW81</accession>
<dbReference type="AlphaFoldDB" id="A0A1D2MW81"/>